<evidence type="ECO:0000313" key="4">
    <source>
        <dbReference type="EMBL" id="OGD57157.1"/>
    </source>
</evidence>
<keyword evidence="1" id="KW-1133">Transmembrane helix</keyword>
<dbReference type="Gene3D" id="3.40.50.2000">
    <property type="entry name" value="Glycogen Phosphorylase B"/>
    <property type="match status" value="2"/>
</dbReference>
<comment type="caution">
    <text evidence="4">The sequence shown here is derived from an EMBL/GenBank/DDBJ whole genome shotgun (WGS) entry which is preliminary data.</text>
</comment>
<dbReference type="Pfam" id="PF00534">
    <property type="entry name" value="Glycos_transf_1"/>
    <property type="match status" value="1"/>
</dbReference>
<keyword evidence="1" id="KW-0472">Membrane</keyword>
<evidence type="ECO:0000313" key="5">
    <source>
        <dbReference type="Proteomes" id="UP000178764"/>
    </source>
</evidence>
<name>A0A1F5DPR0_9BACT</name>
<evidence type="ECO:0000256" key="1">
    <source>
        <dbReference type="SAM" id="Phobius"/>
    </source>
</evidence>
<dbReference type="GO" id="GO:0016757">
    <property type="term" value="F:glycosyltransferase activity"/>
    <property type="evidence" value="ECO:0007669"/>
    <property type="project" value="InterPro"/>
</dbReference>
<dbReference type="Pfam" id="PF13439">
    <property type="entry name" value="Glyco_transf_4"/>
    <property type="match status" value="1"/>
</dbReference>
<sequence length="373" mass="41412">MPGKISVLEIIGDPSLAGAPRHLLSIVENLDLDQFTIHVICPPGPLAGEIRKLHRHIDLDIISMHSRWDFAAVSRIRRSIKHIEPDVIHVHGTRAGALGRLAAIGLNIPVIYTEHLWTKQFRLKSRVLTFFHFIGYWFLDLFTTLNIAVSNAVKDFMISANISRAEKTKVIYNGITPSHLKARVFEDKNNFKIITIGTLNPQKGVQFLIRAIPKIKKEFAKVNLDIVGDGPFKRALVKEVKKRKLTSTVQFSGFVPDIEKYLTKFDIYVQPSLSESFGLAITQAMSVGLPVVATNSGGIPEVVTDGKSGLLVEAANPGALASAILTLLRDPAKARKMGEMGQKEVKLKFDLKDMIKELERTYVETAKSPAFSE</sequence>
<dbReference type="InterPro" id="IPR028098">
    <property type="entry name" value="Glyco_trans_4-like_N"/>
</dbReference>
<feature type="domain" description="Glycosyltransferase subfamily 4-like N-terminal" evidence="3">
    <location>
        <begin position="18"/>
        <end position="177"/>
    </location>
</feature>
<dbReference type="PANTHER" id="PTHR12526:SF630">
    <property type="entry name" value="GLYCOSYLTRANSFERASE"/>
    <property type="match status" value="1"/>
</dbReference>
<dbReference type="Proteomes" id="UP000178764">
    <property type="component" value="Unassembled WGS sequence"/>
</dbReference>
<organism evidence="4 5">
    <name type="scientific">Candidatus Berkelbacteria bacterium RBG_13_40_8</name>
    <dbReference type="NCBI Taxonomy" id="1797467"/>
    <lineage>
        <taxon>Bacteria</taxon>
        <taxon>Candidatus Berkelbacteria</taxon>
    </lineage>
</organism>
<keyword evidence="1" id="KW-0812">Transmembrane</keyword>
<dbReference type="CDD" id="cd03801">
    <property type="entry name" value="GT4_PimA-like"/>
    <property type="match status" value="1"/>
</dbReference>
<dbReference type="PANTHER" id="PTHR12526">
    <property type="entry name" value="GLYCOSYLTRANSFERASE"/>
    <property type="match status" value="1"/>
</dbReference>
<evidence type="ECO:0008006" key="6">
    <source>
        <dbReference type="Google" id="ProtNLM"/>
    </source>
</evidence>
<feature type="transmembrane region" description="Helical" evidence="1">
    <location>
        <begin position="127"/>
        <end position="149"/>
    </location>
</feature>
<dbReference type="InterPro" id="IPR001296">
    <property type="entry name" value="Glyco_trans_1"/>
</dbReference>
<evidence type="ECO:0000259" key="2">
    <source>
        <dbReference type="Pfam" id="PF00534"/>
    </source>
</evidence>
<gene>
    <name evidence="4" type="ORF">A2V71_01870</name>
</gene>
<protein>
    <recommendedName>
        <fullName evidence="6">Glycosyltransferase subfamily 4-like N-terminal domain-containing protein</fullName>
    </recommendedName>
</protein>
<evidence type="ECO:0000259" key="3">
    <source>
        <dbReference type="Pfam" id="PF13439"/>
    </source>
</evidence>
<feature type="domain" description="Glycosyl transferase family 1" evidence="2">
    <location>
        <begin position="184"/>
        <end position="343"/>
    </location>
</feature>
<dbReference type="SUPFAM" id="SSF53756">
    <property type="entry name" value="UDP-Glycosyltransferase/glycogen phosphorylase"/>
    <property type="match status" value="1"/>
</dbReference>
<dbReference type="AlphaFoldDB" id="A0A1F5DPR0"/>
<reference evidence="4 5" key="1">
    <citation type="journal article" date="2016" name="Nat. Commun.">
        <title>Thousands of microbial genomes shed light on interconnected biogeochemical processes in an aquifer system.</title>
        <authorList>
            <person name="Anantharaman K."/>
            <person name="Brown C.T."/>
            <person name="Hug L.A."/>
            <person name="Sharon I."/>
            <person name="Castelle C.J."/>
            <person name="Probst A.J."/>
            <person name="Thomas B.C."/>
            <person name="Singh A."/>
            <person name="Wilkins M.J."/>
            <person name="Karaoz U."/>
            <person name="Brodie E.L."/>
            <person name="Williams K.H."/>
            <person name="Hubbard S.S."/>
            <person name="Banfield J.F."/>
        </authorList>
    </citation>
    <scope>NUCLEOTIDE SEQUENCE [LARGE SCALE GENOMIC DNA]</scope>
</reference>
<proteinExistence type="predicted"/>
<accession>A0A1F5DPR0</accession>
<dbReference type="EMBL" id="MEZT01000005">
    <property type="protein sequence ID" value="OGD57157.1"/>
    <property type="molecule type" value="Genomic_DNA"/>
</dbReference>